<evidence type="ECO:0000313" key="2">
    <source>
        <dbReference type="Proteomes" id="UP000270924"/>
    </source>
</evidence>
<dbReference type="Proteomes" id="UP000270924">
    <property type="component" value="Unassembled WGS sequence"/>
</dbReference>
<name>A0A3P7DQU9_WUCBA</name>
<keyword evidence="2" id="KW-1185">Reference proteome</keyword>
<dbReference type="AlphaFoldDB" id="A0A3P7DQU9"/>
<gene>
    <name evidence="1" type="ORF">WBA_LOCUS5736</name>
</gene>
<organism evidence="1 2">
    <name type="scientific">Wuchereria bancrofti</name>
    <dbReference type="NCBI Taxonomy" id="6293"/>
    <lineage>
        <taxon>Eukaryota</taxon>
        <taxon>Metazoa</taxon>
        <taxon>Ecdysozoa</taxon>
        <taxon>Nematoda</taxon>
        <taxon>Chromadorea</taxon>
        <taxon>Rhabditida</taxon>
        <taxon>Spirurina</taxon>
        <taxon>Spiruromorpha</taxon>
        <taxon>Filarioidea</taxon>
        <taxon>Onchocercidae</taxon>
        <taxon>Wuchereria</taxon>
    </lineage>
</organism>
<sequence>MQFQNKQQRSNCPLSFSLKLNIQQEAESKSESTMNMNLCRSLEPIMSMDVDRSQLRLSTCPGSLFTYEHGQFEHELEYLDGKEMTS</sequence>
<reference evidence="1 2" key="1">
    <citation type="submission" date="2018-11" db="EMBL/GenBank/DDBJ databases">
        <authorList>
            <consortium name="Pathogen Informatics"/>
        </authorList>
    </citation>
    <scope>NUCLEOTIDE SEQUENCE [LARGE SCALE GENOMIC DNA]</scope>
</reference>
<dbReference type="InParanoid" id="A0A3P7DQU9"/>
<evidence type="ECO:0000313" key="1">
    <source>
        <dbReference type="EMBL" id="VDM12350.1"/>
    </source>
</evidence>
<accession>A0A3P7DQU9</accession>
<proteinExistence type="predicted"/>
<dbReference type="EMBL" id="UYWW01002985">
    <property type="protein sequence ID" value="VDM12350.1"/>
    <property type="molecule type" value="Genomic_DNA"/>
</dbReference>
<protein>
    <submittedName>
        <fullName evidence="1">Uncharacterized protein</fullName>
    </submittedName>
</protein>